<evidence type="ECO:0000313" key="2">
    <source>
        <dbReference type="Proteomes" id="UP001549076"/>
    </source>
</evidence>
<dbReference type="PANTHER" id="PTHR42905:SF5">
    <property type="entry name" value="CARBOXYVINYL-CARBOXYPHOSPHONATE PHOSPHORYLMUTASE, CHLOROPLASTIC"/>
    <property type="match status" value="1"/>
</dbReference>
<protein>
    <submittedName>
        <fullName evidence="1">2-methylisocitrate lyase-like PEP mutase family enzyme</fullName>
    </submittedName>
</protein>
<accession>A0ABV2N6N8</accession>
<gene>
    <name evidence="1" type="ORF">ABID37_004727</name>
</gene>
<dbReference type="CDD" id="cd00377">
    <property type="entry name" value="ICL_PEPM"/>
    <property type="match status" value="1"/>
</dbReference>
<dbReference type="InterPro" id="IPR039556">
    <property type="entry name" value="ICL/PEPM"/>
</dbReference>
<keyword evidence="2" id="KW-1185">Reference proteome</keyword>
<dbReference type="Proteomes" id="UP001549076">
    <property type="component" value="Unassembled WGS sequence"/>
</dbReference>
<dbReference type="EMBL" id="JBEPML010000025">
    <property type="protein sequence ID" value="MET3794487.1"/>
    <property type="molecule type" value="Genomic_DNA"/>
</dbReference>
<dbReference type="Gene3D" id="3.20.20.60">
    <property type="entry name" value="Phosphoenolpyruvate-binding domains"/>
    <property type="match status" value="1"/>
</dbReference>
<dbReference type="InterPro" id="IPR015813">
    <property type="entry name" value="Pyrv/PenolPyrv_kinase-like_dom"/>
</dbReference>
<evidence type="ECO:0000313" key="1">
    <source>
        <dbReference type="EMBL" id="MET3794487.1"/>
    </source>
</evidence>
<name>A0ABV2N6N8_9HYPH</name>
<reference evidence="1 2" key="1">
    <citation type="submission" date="2024-06" db="EMBL/GenBank/DDBJ databases">
        <title>Genomic Encyclopedia of Type Strains, Phase IV (KMG-IV): sequencing the most valuable type-strain genomes for metagenomic binning, comparative biology and taxonomic classification.</title>
        <authorList>
            <person name="Goeker M."/>
        </authorList>
    </citation>
    <scope>NUCLEOTIDE SEQUENCE [LARGE SCALE GENOMIC DNA]</scope>
    <source>
        <strain evidence="1 2">DSM 27865</strain>
    </source>
</reference>
<sequence>MHLRKSVISGRMSTELRRQLHEDAKPLVGISGATPHHAQLAENAGFRLFFHSGSQAAAYIMGLPDAGLMTLTEAVDNIRRICQAVSIPVIADLETGFGNPVNTTRAVHDYITAGVAGFFLEDQTFPKRCGFTKGVEVVPVPDAIAKYRAALARRDMLDPDVVVIARTDARAAVGGGMEEVLRRCEAYLACGVDMLMVMALQDREEMRRVTEAFPGTPIYVNASSIRPPLSATEYGALGAATYNISISKVAQLMMDAFLRDCHERGADAFNDFMETQKNSRHGTFSYLELTGFPEVLEIERQFLPQEQLEKYESSLGEYDPRNN</sequence>
<comment type="caution">
    <text evidence="1">The sequence shown here is derived from an EMBL/GenBank/DDBJ whole genome shotgun (WGS) entry which is preliminary data.</text>
</comment>
<organism evidence="1 2">
    <name type="scientific">Aquamicrobium terrae</name>
    <dbReference type="NCBI Taxonomy" id="1324945"/>
    <lineage>
        <taxon>Bacteria</taxon>
        <taxon>Pseudomonadati</taxon>
        <taxon>Pseudomonadota</taxon>
        <taxon>Alphaproteobacteria</taxon>
        <taxon>Hyphomicrobiales</taxon>
        <taxon>Phyllobacteriaceae</taxon>
        <taxon>Aquamicrobium</taxon>
    </lineage>
</organism>
<dbReference type="SUPFAM" id="SSF51621">
    <property type="entry name" value="Phosphoenolpyruvate/pyruvate domain"/>
    <property type="match status" value="1"/>
</dbReference>
<dbReference type="InterPro" id="IPR040442">
    <property type="entry name" value="Pyrv_kinase-like_dom_sf"/>
</dbReference>
<dbReference type="Pfam" id="PF13714">
    <property type="entry name" value="PEP_mutase"/>
    <property type="match status" value="1"/>
</dbReference>
<dbReference type="RefSeq" id="WP_354199300.1">
    <property type="nucleotide sequence ID" value="NZ_JBEPML010000025.1"/>
</dbReference>
<proteinExistence type="predicted"/>
<dbReference type="PANTHER" id="PTHR42905">
    <property type="entry name" value="PHOSPHOENOLPYRUVATE CARBOXYLASE"/>
    <property type="match status" value="1"/>
</dbReference>